<dbReference type="InterPro" id="IPR012338">
    <property type="entry name" value="Beta-lactam/transpept-like"/>
</dbReference>
<dbReference type="Gene3D" id="3.50.80.20">
    <property type="entry name" value="D-Ala-D-Ala carboxypeptidase C, peptidase S13"/>
    <property type="match status" value="1"/>
</dbReference>
<gene>
    <name evidence="3" type="ORF">J2S14_001393</name>
</gene>
<sequence>MEGYFSKIAMKISILIAVLLLMPGTQSMAKSNTPVVANKLPALRLITLSEKRLAITAVVLPEEVKESIPLSKKIEKILQDPRLEGAVTGVSIRKASDGELIYSNLGDIRLRPASNLKMITAAVALETLGPGYQFKTEVLTDGKVKNRVLDGNVYLKGKGDPTLRKSDFDQFARELKSKGIDQINGDLIGDDRWYDDVRHSYGLNVSNENNYYGAQISALTLSPNDDFDAGTILIEIAPGDKNGASPNVILKPETDYMEIINKAKTGNTGETNTLTVDRIHGTNQIIIEGTIPLEGKSAGEILSVWEPTGYALDVFKKSLEEQGIKLSDSVNMKVDETPEGAQILTSKKSMTLEELLLPFLKLSNNIHGETLVKEMGKVIYGEGSWDVGLKVVGETIAKFGVNRNNVKIEDGSGLSHSNLIPPNELTRMLYEIQEKDWFPIFEKSQPAVGEYGRFGSGTLGYRMAESAANGKVHAKTGSLNGVSTLSGYVTTEDDEKLVFSIMMNNFIRGSMSEIQNQIVVILAEHRFDGSGE</sequence>
<dbReference type="InterPro" id="IPR000667">
    <property type="entry name" value="Peptidase_S13"/>
</dbReference>
<organism evidence="3 4">
    <name type="scientific">Lederbergia wuyishanensis</name>
    <dbReference type="NCBI Taxonomy" id="1347903"/>
    <lineage>
        <taxon>Bacteria</taxon>
        <taxon>Bacillati</taxon>
        <taxon>Bacillota</taxon>
        <taxon>Bacilli</taxon>
        <taxon>Bacillales</taxon>
        <taxon>Bacillaceae</taxon>
        <taxon>Lederbergia</taxon>
    </lineage>
</organism>
<proteinExistence type="inferred from homology"/>
<dbReference type="NCBIfam" id="TIGR00666">
    <property type="entry name" value="PBP4"/>
    <property type="match status" value="1"/>
</dbReference>
<dbReference type="EMBL" id="JAUSUO010000002">
    <property type="protein sequence ID" value="MDQ0342581.1"/>
    <property type="molecule type" value="Genomic_DNA"/>
</dbReference>
<dbReference type="PANTHER" id="PTHR30023">
    <property type="entry name" value="D-ALANYL-D-ALANINE CARBOXYPEPTIDASE"/>
    <property type="match status" value="1"/>
</dbReference>
<dbReference type="PRINTS" id="PR00922">
    <property type="entry name" value="DADACBPTASE3"/>
</dbReference>
<dbReference type="RefSeq" id="WP_244680868.1">
    <property type="nucleotide sequence ID" value="NZ_JALIRM010000002.1"/>
</dbReference>
<dbReference type="PANTHER" id="PTHR30023:SF0">
    <property type="entry name" value="PENICILLIN-SENSITIVE CARBOXYPEPTIDASE A"/>
    <property type="match status" value="1"/>
</dbReference>
<keyword evidence="4" id="KW-1185">Reference proteome</keyword>
<dbReference type="GO" id="GO:0009002">
    <property type="term" value="F:serine-type D-Ala-D-Ala carboxypeptidase activity"/>
    <property type="evidence" value="ECO:0007669"/>
    <property type="project" value="UniProtKB-EC"/>
</dbReference>
<dbReference type="Proteomes" id="UP001232343">
    <property type="component" value="Unassembled WGS sequence"/>
</dbReference>
<dbReference type="EC" id="3.4.21.-" evidence="3"/>
<evidence type="ECO:0000256" key="2">
    <source>
        <dbReference type="ARBA" id="ARBA00022801"/>
    </source>
</evidence>
<evidence type="ECO:0000313" key="4">
    <source>
        <dbReference type="Proteomes" id="UP001232343"/>
    </source>
</evidence>
<reference evidence="3 4" key="1">
    <citation type="submission" date="2023-07" db="EMBL/GenBank/DDBJ databases">
        <title>Genomic Encyclopedia of Type Strains, Phase IV (KMG-IV): sequencing the most valuable type-strain genomes for metagenomic binning, comparative biology and taxonomic classification.</title>
        <authorList>
            <person name="Goeker M."/>
        </authorList>
    </citation>
    <scope>NUCLEOTIDE SEQUENCE [LARGE SCALE GENOMIC DNA]</scope>
    <source>
        <strain evidence="3 4">DSM 27848</strain>
    </source>
</reference>
<evidence type="ECO:0000256" key="1">
    <source>
        <dbReference type="ARBA" id="ARBA00006096"/>
    </source>
</evidence>
<evidence type="ECO:0000313" key="3">
    <source>
        <dbReference type="EMBL" id="MDQ0342581.1"/>
    </source>
</evidence>
<protein>
    <submittedName>
        <fullName evidence="3">D-alanyl-D-alanine carboxypeptidase/D-alanyl-D-alanine-endopeptidase (Penicillin-binding protein 4)</fullName>
        <ecNumber evidence="3">3.4.16.4</ecNumber>
        <ecNumber evidence="3">3.4.21.-</ecNumber>
    </submittedName>
</protein>
<keyword evidence="3" id="KW-0121">Carboxypeptidase</keyword>
<keyword evidence="3" id="KW-0645">Protease</keyword>
<comment type="similarity">
    <text evidence="1">Belongs to the peptidase S13 family.</text>
</comment>
<dbReference type="Pfam" id="PF02113">
    <property type="entry name" value="Peptidase_S13"/>
    <property type="match status" value="1"/>
</dbReference>
<dbReference type="Gene3D" id="3.40.710.10">
    <property type="entry name" value="DD-peptidase/beta-lactamase superfamily"/>
    <property type="match status" value="1"/>
</dbReference>
<comment type="caution">
    <text evidence="3">The sequence shown here is derived from an EMBL/GenBank/DDBJ whole genome shotgun (WGS) entry which is preliminary data.</text>
</comment>
<accession>A0ABU0D2F7</accession>
<dbReference type="EC" id="3.4.16.4" evidence="3"/>
<name>A0ABU0D2F7_9BACI</name>
<keyword evidence="2 3" id="KW-0378">Hydrolase</keyword>
<dbReference type="SUPFAM" id="SSF56601">
    <property type="entry name" value="beta-lactamase/transpeptidase-like"/>
    <property type="match status" value="1"/>
</dbReference>